<evidence type="ECO:0000313" key="5">
    <source>
        <dbReference type="Proteomes" id="UP001152561"/>
    </source>
</evidence>
<feature type="region of interest" description="Disordered" evidence="2">
    <location>
        <begin position="1"/>
        <end position="29"/>
    </location>
</feature>
<dbReference type="Proteomes" id="UP001152561">
    <property type="component" value="Unassembled WGS sequence"/>
</dbReference>
<dbReference type="PANTHER" id="PTHR31969">
    <property type="entry name" value="GEM-LIKE PROTEIN 2"/>
    <property type="match status" value="1"/>
</dbReference>
<keyword evidence="5" id="KW-1185">Reference proteome</keyword>
<evidence type="ECO:0000313" key="4">
    <source>
        <dbReference type="EMBL" id="KAJ8546521.1"/>
    </source>
</evidence>
<dbReference type="InterPro" id="IPR004182">
    <property type="entry name" value="GRAM"/>
</dbReference>
<protein>
    <recommendedName>
        <fullName evidence="3">GRAM domain-containing protein</fullName>
    </recommendedName>
</protein>
<dbReference type="Gene3D" id="2.30.29.30">
    <property type="entry name" value="Pleckstrin-homology domain (PH domain)/Phosphotyrosine-binding domain (PTB)"/>
    <property type="match status" value="1"/>
</dbReference>
<evidence type="ECO:0000256" key="2">
    <source>
        <dbReference type="SAM" id="MobiDB-lite"/>
    </source>
</evidence>
<sequence length="202" mass="23199">MMPIQRVPMRSQRRHLTGPVNSSQTLEKSKSARHTLEIFSDGFQEDDRLWSRLIGSVKGKLSLQGTKILKARRIKEVFVQNFSVKPEEKIVKVTQCKLQTTAGPIAGLLFISTDRAAFVSHKPIKISSPSGEIIKFYYKISIPLRKIKKAMESKSLKKPSHKYIQVVTEDNFDFWFMGFLNHKSILKCLQEAIYETQGHYTL</sequence>
<evidence type="ECO:0000256" key="1">
    <source>
        <dbReference type="ARBA" id="ARBA00009414"/>
    </source>
</evidence>
<comment type="caution">
    <text evidence="4">The sequence shown here is derived from an EMBL/GenBank/DDBJ whole genome shotgun (WGS) entry which is preliminary data.</text>
</comment>
<feature type="domain" description="GRAM" evidence="3">
    <location>
        <begin position="76"/>
        <end position="154"/>
    </location>
</feature>
<proteinExistence type="inferred from homology"/>
<reference evidence="5" key="1">
    <citation type="journal article" date="2023" name="Proc. Natl. Acad. Sci. U.S.A.">
        <title>Genomic and structural basis for evolution of tropane alkaloid biosynthesis.</title>
        <authorList>
            <person name="Wanga Y.-J."/>
            <person name="Taina T."/>
            <person name="Yua J.-Y."/>
            <person name="Lia J."/>
            <person name="Xua B."/>
            <person name="Chenc J."/>
            <person name="D'Auriad J.C."/>
            <person name="Huanga J.-P."/>
            <person name="Huanga S.-X."/>
        </authorList>
    </citation>
    <scope>NUCLEOTIDE SEQUENCE [LARGE SCALE GENOMIC DNA]</scope>
    <source>
        <strain evidence="5">cv. KIB-2019</strain>
    </source>
</reference>
<dbReference type="EMBL" id="JAJAGQ010000013">
    <property type="protein sequence ID" value="KAJ8546521.1"/>
    <property type="molecule type" value="Genomic_DNA"/>
</dbReference>
<dbReference type="InterPro" id="IPR037848">
    <property type="entry name" value="GEM-like"/>
</dbReference>
<organism evidence="4 5">
    <name type="scientific">Anisodus acutangulus</name>
    <dbReference type="NCBI Taxonomy" id="402998"/>
    <lineage>
        <taxon>Eukaryota</taxon>
        <taxon>Viridiplantae</taxon>
        <taxon>Streptophyta</taxon>
        <taxon>Embryophyta</taxon>
        <taxon>Tracheophyta</taxon>
        <taxon>Spermatophyta</taxon>
        <taxon>Magnoliopsida</taxon>
        <taxon>eudicotyledons</taxon>
        <taxon>Gunneridae</taxon>
        <taxon>Pentapetalae</taxon>
        <taxon>asterids</taxon>
        <taxon>lamiids</taxon>
        <taxon>Solanales</taxon>
        <taxon>Solanaceae</taxon>
        <taxon>Solanoideae</taxon>
        <taxon>Hyoscyameae</taxon>
        <taxon>Anisodus</taxon>
    </lineage>
</organism>
<dbReference type="Pfam" id="PF02893">
    <property type="entry name" value="GRAM"/>
    <property type="match status" value="1"/>
</dbReference>
<comment type="similarity">
    <text evidence="1">Belongs to the GEM family.</text>
</comment>
<name>A0A9Q1LYY1_9SOLA</name>
<dbReference type="AlphaFoldDB" id="A0A9Q1LYY1"/>
<evidence type="ECO:0000259" key="3">
    <source>
        <dbReference type="SMART" id="SM00568"/>
    </source>
</evidence>
<dbReference type="OrthoDB" id="1736712at2759"/>
<accession>A0A9Q1LYY1</accession>
<dbReference type="SMART" id="SM00568">
    <property type="entry name" value="GRAM"/>
    <property type="match status" value="1"/>
</dbReference>
<gene>
    <name evidence="4" type="ORF">K7X08_032398</name>
</gene>
<dbReference type="InterPro" id="IPR011993">
    <property type="entry name" value="PH-like_dom_sf"/>
</dbReference>